<dbReference type="GeneID" id="301974185"/>
<reference evidence="2" key="1">
    <citation type="submission" date="2024-05" db="EMBL/GenBank/DDBJ databases">
        <title>Whole genome shotgun sequence of Streptomyces hydrogenans NBRC 13475.</title>
        <authorList>
            <person name="Komaki H."/>
            <person name="Tamura T."/>
        </authorList>
    </citation>
    <scope>NUCLEOTIDE SEQUENCE</scope>
    <source>
        <strain evidence="2">NBRC 13475</strain>
    </source>
</reference>
<proteinExistence type="predicted"/>
<keyword evidence="3" id="KW-1185">Reference proteome</keyword>
<gene>
    <name evidence="2" type="ORF">Shyd_38150</name>
</gene>
<sequence>MPLVSARTKLATVSALTALGAFASMGTATAATPVLNGGWGPSTRCPVDAGPMLASDGLDTSPQCVVSYSLSGSIKLGNTTVPTGKTNLQIGVVQNADGTNTVVAPAGGALIADSATVPGGLMGLMCPSDIPFITDICRQLSDAKLNKITATMESVGTPSAFDQIAGVLTDQPIVTIPVRIRLQNPFLGDNCYIGTKANPILLRPRNLDAPEFGVERFNGDGSANEEGDLSRLNLLGSTQYDDTFAVPGASGCGLGWFGIIDGAVNLKTGLPAASGKNKLTLNDTQTHLTGLYAPGVLAPDAGKVFSQNWHSAVN</sequence>
<keyword evidence="1" id="KW-0732">Signal</keyword>
<dbReference type="RefSeq" id="WP_043223431.1">
    <property type="nucleotide sequence ID" value="NZ_BNBS01000013.1"/>
</dbReference>
<accession>A0ABQ3PBP1</accession>
<organism evidence="2 3">
    <name type="scientific">Streptomyces hydrogenans</name>
    <dbReference type="NCBI Taxonomy" id="1873719"/>
    <lineage>
        <taxon>Bacteria</taxon>
        <taxon>Bacillati</taxon>
        <taxon>Actinomycetota</taxon>
        <taxon>Actinomycetes</taxon>
        <taxon>Kitasatosporales</taxon>
        <taxon>Streptomycetaceae</taxon>
        <taxon>Streptomyces</taxon>
    </lineage>
</organism>
<evidence type="ECO:0000313" key="2">
    <source>
        <dbReference type="EMBL" id="GHI22444.1"/>
    </source>
</evidence>
<evidence type="ECO:0008006" key="4">
    <source>
        <dbReference type="Google" id="ProtNLM"/>
    </source>
</evidence>
<evidence type="ECO:0000313" key="3">
    <source>
        <dbReference type="Proteomes" id="UP001052739"/>
    </source>
</evidence>
<protein>
    <recommendedName>
        <fullName evidence="4">Secreted protein</fullName>
    </recommendedName>
</protein>
<feature type="signal peptide" evidence="1">
    <location>
        <begin position="1"/>
        <end position="30"/>
    </location>
</feature>
<dbReference type="Proteomes" id="UP001052739">
    <property type="component" value="Unassembled WGS sequence"/>
</dbReference>
<feature type="chain" id="PRO_5046849846" description="Secreted protein" evidence="1">
    <location>
        <begin position="31"/>
        <end position="314"/>
    </location>
</feature>
<comment type="caution">
    <text evidence="2">The sequence shown here is derived from an EMBL/GenBank/DDBJ whole genome shotgun (WGS) entry which is preliminary data.</text>
</comment>
<evidence type="ECO:0000256" key="1">
    <source>
        <dbReference type="SAM" id="SignalP"/>
    </source>
</evidence>
<name>A0ABQ3PBP1_9ACTN</name>
<dbReference type="EMBL" id="BNDW01000019">
    <property type="protein sequence ID" value="GHI22444.1"/>
    <property type="molecule type" value="Genomic_DNA"/>
</dbReference>